<keyword evidence="4" id="KW-0479">Metal-binding</keyword>
<dbReference type="Proteomes" id="UP000682733">
    <property type="component" value="Unassembled WGS sequence"/>
</dbReference>
<dbReference type="AlphaFoldDB" id="A0A8S2PTK0"/>
<dbReference type="GO" id="GO:0016709">
    <property type="term" value="F:oxidoreductase activity, acting on paired donors, with incorporation or reduction of molecular oxygen, NAD(P)H as one donor, and incorporation of one atom of oxygen"/>
    <property type="evidence" value="ECO:0007669"/>
    <property type="project" value="TreeGrafter"/>
</dbReference>
<comment type="caution">
    <text evidence="8">The sequence shown here is derived from an EMBL/GenBank/DDBJ whole genome shotgun (WGS) entry which is preliminary data.</text>
</comment>
<evidence type="ECO:0000256" key="5">
    <source>
        <dbReference type="ARBA" id="ARBA00022989"/>
    </source>
</evidence>
<dbReference type="PANTHER" id="PTHR24298:SF204">
    <property type="entry name" value="CYTOCHROME P450, FAMILY 712, SUBFAMILY A, POLYPEPTIDE 1"/>
    <property type="match status" value="1"/>
</dbReference>
<evidence type="ECO:0000256" key="6">
    <source>
        <dbReference type="ARBA" id="ARBA00023136"/>
    </source>
</evidence>
<organism evidence="8 9">
    <name type="scientific">Didymodactylos carnosus</name>
    <dbReference type="NCBI Taxonomy" id="1234261"/>
    <lineage>
        <taxon>Eukaryota</taxon>
        <taxon>Metazoa</taxon>
        <taxon>Spiralia</taxon>
        <taxon>Gnathifera</taxon>
        <taxon>Rotifera</taxon>
        <taxon>Eurotatoria</taxon>
        <taxon>Bdelloidea</taxon>
        <taxon>Philodinida</taxon>
        <taxon>Philodinidae</taxon>
        <taxon>Didymodactylos</taxon>
    </lineage>
</organism>
<evidence type="ECO:0000313" key="9">
    <source>
        <dbReference type="Proteomes" id="UP000682733"/>
    </source>
</evidence>
<reference evidence="8" key="1">
    <citation type="submission" date="2021-02" db="EMBL/GenBank/DDBJ databases">
        <authorList>
            <person name="Nowell W R."/>
        </authorList>
    </citation>
    <scope>NUCLEOTIDE SEQUENCE</scope>
</reference>
<name>A0A8S2PTK0_9BILA</name>
<gene>
    <name evidence="7" type="ORF">OVA965_LOCUS26821</name>
    <name evidence="8" type="ORF">TMI583_LOCUS27564</name>
</gene>
<dbReference type="InterPro" id="IPR001128">
    <property type="entry name" value="Cyt_P450"/>
</dbReference>
<keyword evidence="3" id="KW-0812">Transmembrane</keyword>
<keyword evidence="6" id="KW-0472">Membrane</keyword>
<evidence type="ECO:0000313" key="7">
    <source>
        <dbReference type="EMBL" id="CAF1262960.1"/>
    </source>
</evidence>
<comment type="subcellular location">
    <subcellularLocation>
        <location evidence="1">Membrane</location>
        <topology evidence="1">Single-pass membrane protein</topology>
    </subcellularLocation>
</comment>
<dbReference type="EMBL" id="CAJNOK010017384">
    <property type="protein sequence ID" value="CAF1262960.1"/>
    <property type="molecule type" value="Genomic_DNA"/>
</dbReference>
<keyword evidence="5" id="KW-1133">Transmembrane helix</keyword>
<dbReference type="Proteomes" id="UP000677228">
    <property type="component" value="Unassembled WGS sequence"/>
</dbReference>
<evidence type="ECO:0000256" key="4">
    <source>
        <dbReference type="ARBA" id="ARBA00022723"/>
    </source>
</evidence>
<accession>A0A8S2PTK0</accession>
<dbReference type="InterPro" id="IPR036396">
    <property type="entry name" value="Cyt_P450_sf"/>
</dbReference>
<evidence type="ECO:0000256" key="2">
    <source>
        <dbReference type="ARBA" id="ARBA00010617"/>
    </source>
</evidence>
<dbReference type="PANTHER" id="PTHR24298">
    <property type="entry name" value="FLAVONOID 3'-MONOOXYGENASE-RELATED"/>
    <property type="match status" value="1"/>
</dbReference>
<proteinExistence type="inferred from homology"/>
<dbReference type="EMBL" id="CAJOBA010038943">
    <property type="protein sequence ID" value="CAF4069447.1"/>
    <property type="molecule type" value="Genomic_DNA"/>
</dbReference>
<dbReference type="Gene3D" id="1.10.630.10">
    <property type="entry name" value="Cytochrome P450"/>
    <property type="match status" value="1"/>
</dbReference>
<protein>
    <submittedName>
        <fullName evidence="8">Uncharacterized protein</fullName>
    </submittedName>
</protein>
<dbReference type="GO" id="GO:0005506">
    <property type="term" value="F:iron ion binding"/>
    <property type="evidence" value="ECO:0007669"/>
    <property type="project" value="InterPro"/>
</dbReference>
<sequence length="261" mass="30074">MVRSESSVLIITNGLAAKSILLDRTLYSRQKPNAWMIKTVLIINPFTVSNNEYRKEFVASVFKILSELYKPDNYKCFVEIVGLSDLDEEIGNALNIVIPGYETMWRVVFYTLLELIRRPILFNELRNSTSVELLIPCVKETLRLYPPTKSIYRQNIQSGQEIRIAIDQIHRDIGVWGLDANTFNPDRFKADLTPDQKNYYLPFADICPARHRYAYLFSTTVIGTFIQKCNNIQIHCGCLPLTEYLLILGRNAYSDMEVTVS</sequence>
<dbReference type="InterPro" id="IPR051103">
    <property type="entry name" value="Plant_metabolite_P450s"/>
</dbReference>
<evidence type="ECO:0000313" key="8">
    <source>
        <dbReference type="EMBL" id="CAF4069447.1"/>
    </source>
</evidence>
<comment type="similarity">
    <text evidence="2">Belongs to the cytochrome P450 family.</text>
</comment>
<evidence type="ECO:0000256" key="3">
    <source>
        <dbReference type="ARBA" id="ARBA00022692"/>
    </source>
</evidence>
<evidence type="ECO:0000256" key="1">
    <source>
        <dbReference type="ARBA" id="ARBA00004167"/>
    </source>
</evidence>
<dbReference type="GO" id="GO:0020037">
    <property type="term" value="F:heme binding"/>
    <property type="evidence" value="ECO:0007669"/>
    <property type="project" value="InterPro"/>
</dbReference>
<dbReference type="GO" id="GO:0016020">
    <property type="term" value="C:membrane"/>
    <property type="evidence" value="ECO:0007669"/>
    <property type="project" value="UniProtKB-SubCell"/>
</dbReference>
<dbReference type="Pfam" id="PF00067">
    <property type="entry name" value="p450"/>
    <property type="match status" value="1"/>
</dbReference>
<dbReference type="SUPFAM" id="SSF48264">
    <property type="entry name" value="Cytochrome P450"/>
    <property type="match status" value="1"/>
</dbReference>